<reference evidence="2" key="1">
    <citation type="thesis" date="2020" institute="ProQuest LLC" country="789 East Eisenhower Parkway, Ann Arbor, MI, USA">
        <title>Comparative Genomics and Chromosome Evolution.</title>
        <authorList>
            <person name="Mudd A.B."/>
        </authorList>
    </citation>
    <scope>NUCLEOTIDE SEQUENCE</scope>
    <source>
        <strain evidence="2">237g6f4</strain>
        <tissue evidence="2">Blood</tissue>
    </source>
</reference>
<sequence length="58" mass="6861">MYSEARAYHDGFTEQPHMYRERPPEQDYKQQVNKQNMVGCLEVYSLCGHHNLMVLLSS</sequence>
<comment type="caution">
    <text evidence="2">The sequence shown here is derived from an EMBL/GenBank/DDBJ whole genome shotgun (WGS) entry which is preliminary data.</text>
</comment>
<gene>
    <name evidence="2" type="ORF">GDO81_003556</name>
</gene>
<evidence type="ECO:0000313" key="2">
    <source>
        <dbReference type="EMBL" id="KAG8553817.1"/>
    </source>
</evidence>
<keyword evidence="3" id="KW-1185">Reference proteome</keyword>
<evidence type="ECO:0000256" key="1">
    <source>
        <dbReference type="SAM" id="MobiDB-lite"/>
    </source>
</evidence>
<dbReference type="EMBL" id="WNYA01000010">
    <property type="protein sequence ID" value="KAG8553817.1"/>
    <property type="molecule type" value="Genomic_DNA"/>
</dbReference>
<proteinExistence type="predicted"/>
<dbReference type="Proteomes" id="UP000824782">
    <property type="component" value="Unassembled WGS sequence"/>
</dbReference>
<accession>A0AAV7A233</accession>
<organism evidence="2 3">
    <name type="scientific">Engystomops pustulosus</name>
    <name type="common">Tungara frog</name>
    <name type="synonym">Physalaemus pustulosus</name>
    <dbReference type="NCBI Taxonomy" id="76066"/>
    <lineage>
        <taxon>Eukaryota</taxon>
        <taxon>Metazoa</taxon>
        <taxon>Chordata</taxon>
        <taxon>Craniata</taxon>
        <taxon>Vertebrata</taxon>
        <taxon>Euteleostomi</taxon>
        <taxon>Amphibia</taxon>
        <taxon>Batrachia</taxon>
        <taxon>Anura</taxon>
        <taxon>Neobatrachia</taxon>
        <taxon>Hyloidea</taxon>
        <taxon>Leptodactylidae</taxon>
        <taxon>Leiuperinae</taxon>
        <taxon>Engystomops</taxon>
    </lineage>
</organism>
<name>A0AAV7A233_ENGPU</name>
<protein>
    <submittedName>
        <fullName evidence="2">Uncharacterized protein</fullName>
    </submittedName>
</protein>
<feature type="region of interest" description="Disordered" evidence="1">
    <location>
        <begin position="1"/>
        <end position="26"/>
    </location>
</feature>
<dbReference type="AlphaFoldDB" id="A0AAV7A233"/>
<evidence type="ECO:0000313" key="3">
    <source>
        <dbReference type="Proteomes" id="UP000824782"/>
    </source>
</evidence>